<evidence type="ECO:0000256" key="1">
    <source>
        <dbReference type="SAM" id="SignalP"/>
    </source>
</evidence>
<protein>
    <submittedName>
        <fullName evidence="2">Uncharacterized protein</fullName>
    </submittedName>
</protein>
<reference evidence="2 3" key="1">
    <citation type="submission" date="2016-05" db="EMBL/GenBank/DDBJ databases">
        <title>Draft Genome Sequences of Stenotrophomonas maltophilia Strains Sm32COP, Sm41DVV, Sm46PAILV, SmF3, SmF22, SmSOFb1 and SmCVFa1, Isolated from Different Manures, in France.</title>
        <authorList>
            <person name="Nazaret S."/>
            <person name="Bodilis J."/>
        </authorList>
    </citation>
    <scope>NUCLEOTIDE SEQUENCE [LARGE SCALE GENOMIC DNA]</scope>
    <source>
        <strain evidence="2 3">Sm41DVV</strain>
    </source>
</reference>
<organism evidence="2 3">
    <name type="scientific">Stenotrophomonas maltophilia</name>
    <name type="common">Pseudomonas maltophilia</name>
    <name type="synonym">Xanthomonas maltophilia</name>
    <dbReference type="NCBI Taxonomy" id="40324"/>
    <lineage>
        <taxon>Bacteria</taxon>
        <taxon>Pseudomonadati</taxon>
        <taxon>Pseudomonadota</taxon>
        <taxon>Gammaproteobacteria</taxon>
        <taxon>Lysobacterales</taxon>
        <taxon>Lysobacteraceae</taxon>
        <taxon>Stenotrophomonas</taxon>
        <taxon>Stenotrophomonas maltophilia group</taxon>
    </lineage>
</organism>
<evidence type="ECO:0000313" key="3">
    <source>
        <dbReference type="Proteomes" id="UP000092125"/>
    </source>
</evidence>
<dbReference type="AlphaFoldDB" id="A0AAP7GMU3"/>
<name>A0AAP7GMU3_STEMA</name>
<gene>
    <name evidence="2" type="ORF">A9K56_18545</name>
</gene>
<comment type="caution">
    <text evidence="2">The sequence shown here is derived from an EMBL/GenBank/DDBJ whole genome shotgun (WGS) entry which is preliminary data.</text>
</comment>
<feature type="chain" id="PRO_5042825706" evidence="1">
    <location>
        <begin position="28"/>
        <end position="185"/>
    </location>
</feature>
<proteinExistence type="predicted"/>
<sequence length="185" mass="20910">MNLNLSRKPFLLPLLALTLSLAFQASAEDGARGRDSNENSLEDVIQKLADAPWPLGFDFFQSMGAREFMQQGNSNTDPVVFRSSPIEARDGYRIAYTEFRIHPRLVQGISFFYAKLEQGHCYPAASLKEKYALEQFMYPPSPHNAAAERVSRESAYELRSNGTVLHFTTDGSRDECLLSFYRAAR</sequence>
<keyword evidence="1" id="KW-0732">Signal</keyword>
<evidence type="ECO:0000313" key="2">
    <source>
        <dbReference type="EMBL" id="OBU59538.1"/>
    </source>
</evidence>
<feature type="signal peptide" evidence="1">
    <location>
        <begin position="1"/>
        <end position="27"/>
    </location>
</feature>
<dbReference type="EMBL" id="LYVI01000019">
    <property type="protein sequence ID" value="OBU59538.1"/>
    <property type="molecule type" value="Genomic_DNA"/>
</dbReference>
<accession>A0AAP7GMU3</accession>
<dbReference type="RefSeq" id="WP_065183046.1">
    <property type="nucleotide sequence ID" value="NZ_LYVI01000019.1"/>
</dbReference>
<dbReference type="Proteomes" id="UP000092125">
    <property type="component" value="Unassembled WGS sequence"/>
</dbReference>